<proteinExistence type="predicted"/>
<organism evidence="1 2">
    <name type="scientific">Ceraceosorus bombacis</name>
    <dbReference type="NCBI Taxonomy" id="401625"/>
    <lineage>
        <taxon>Eukaryota</taxon>
        <taxon>Fungi</taxon>
        <taxon>Dikarya</taxon>
        <taxon>Basidiomycota</taxon>
        <taxon>Ustilaginomycotina</taxon>
        <taxon>Exobasidiomycetes</taxon>
        <taxon>Ceraceosorales</taxon>
        <taxon>Ceraceosoraceae</taxon>
        <taxon>Ceraceosorus</taxon>
    </lineage>
</organism>
<evidence type="ECO:0000313" key="2">
    <source>
        <dbReference type="Proteomes" id="UP000054845"/>
    </source>
</evidence>
<dbReference type="AlphaFoldDB" id="A0A0P1BIH5"/>
<accession>A0A0P1BIH5</accession>
<protein>
    <submittedName>
        <fullName evidence="1">Uncharacterized protein</fullName>
    </submittedName>
</protein>
<keyword evidence="2" id="KW-1185">Reference proteome</keyword>
<name>A0A0P1BIH5_9BASI</name>
<dbReference type="EMBL" id="CCYA01000273">
    <property type="protein sequence ID" value="CEH15913.1"/>
    <property type="molecule type" value="Genomic_DNA"/>
</dbReference>
<sequence>MKGECEPEVHSSYDVYGGGQHAWSDLTEERAARAVDTTPCAALPVNSVALNSEGNTSTRVSPPR</sequence>
<dbReference type="Proteomes" id="UP000054845">
    <property type="component" value="Unassembled WGS sequence"/>
</dbReference>
<reference evidence="1 2" key="1">
    <citation type="submission" date="2014-09" db="EMBL/GenBank/DDBJ databases">
        <authorList>
            <person name="Magalhaes I.L.F."/>
            <person name="Oliveira U."/>
            <person name="Santos F.R."/>
            <person name="Vidigal T.H.D.A."/>
            <person name="Brescovit A.D."/>
            <person name="Santos A.J."/>
        </authorList>
    </citation>
    <scope>NUCLEOTIDE SEQUENCE [LARGE SCALE GENOMIC DNA]</scope>
</reference>
<evidence type="ECO:0000313" key="1">
    <source>
        <dbReference type="EMBL" id="CEH15913.1"/>
    </source>
</evidence>